<dbReference type="Proteomes" id="UP001283361">
    <property type="component" value="Unassembled WGS sequence"/>
</dbReference>
<gene>
    <name evidence="2" type="ORF">RRG08_044310</name>
</gene>
<sequence>MGHGAVPRSIPGSCDNEVGSSRVPAGSGEPAQAVYLQHKALSMLAPWLKTRESAMRDGSITQSHAQPAC</sequence>
<dbReference type="AlphaFoldDB" id="A0AAE0XXD9"/>
<proteinExistence type="predicted"/>
<name>A0AAE0XXD9_9GAST</name>
<evidence type="ECO:0000256" key="1">
    <source>
        <dbReference type="SAM" id="MobiDB-lite"/>
    </source>
</evidence>
<protein>
    <submittedName>
        <fullName evidence="2">Uncharacterized protein</fullName>
    </submittedName>
</protein>
<evidence type="ECO:0000313" key="3">
    <source>
        <dbReference type="Proteomes" id="UP001283361"/>
    </source>
</evidence>
<feature type="region of interest" description="Disordered" evidence="1">
    <location>
        <begin position="1"/>
        <end position="28"/>
    </location>
</feature>
<organism evidence="2 3">
    <name type="scientific">Elysia crispata</name>
    <name type="common">lettuce slug</name>
    <dbReference type="NCBI Taxonomy" id="231223"/>
    <lineage>
        <taxon>Eukaryota</taxon>
        <taxon>Metazoa</taxon>
        <taxon>Spiralia</taxon>
        <taxon>Lophotrochozoa</taxon>
        <taxon>Mollusca</taxon>
        <taxon>Gastropoda</taxon>
        <taxon>Heterobranchia</taxon>
        <taxon>Euthyneura</taxon>
        <taxon>Panpulmonata</taxon>
        <taxon>Sacoglossa</taxon>
        <taxon>Placobranchoidea</taxon>
        <taxon>Plakobranchidae</taxon>
        <taxon>Elysia</taxon>
    </lineage>
</organism>
<comment type="caution">
    <text evidence="2">The sequence shown here is derived from an EMBL/GenBank/DDBJ whole genome shotgun (WGS) entry which is preliminary data.</text>
</comment>
<accession>A0AAE0XXD9</accession>
<dbReference type="EMBL" id="JAWDGP010007362">
    <property type="protein sequence ID" value="KAK3723405.1"/>
    <property type="molecule type" value="Genomic_DNA"/>
</dbReference>
<evidence type="ECO:0000313" key="2">
    <source>
        <dbReference type="EMBL" id="KAK3723405.1"/>
    </source>
</evidence>
<reference evidence="2" key="1">
    <citation type="journal article" date="2023" name="G3 (Bethesda)">
        <title>A reference genome for the long-term kleptoplast-retaining sea slug Elysia crispata morphotype clarki.</title>
        <authorList>
            <person name="Eastman K.E."/>
            <person name="Pendleton A.L."/>
            <person name="Shaikh M.A."/>
            <person name="Suttiyut T."/>
            <person name="Ogas R."/>
            <person name="Tomko P."/>
            <person name="Gavelis G."/>
            <person name="Widhalm J.R."/>
            <person name="Wisecaver J.H."/>
        </authorList>
    </citation>
    <scope>NUCLEOTIDE SEQUENCE</scope>
    <source>
        <strain evidence="2">ECLA1</strain>
    </source>
</reference>
<keyword evidence="3" id="KW-1185">Reference proteome</keyword>